<dbReference type="PANTHER" id="PTHR42685">
    <property type="entry name" value="GERANYLGERANYL DIPHOSPHATE REDUCTASE"/>
    <property type="match status" value="1"/>
</dbReference>
<dbReference type="OrthoDB" id="9785276at2"/>
<dbReference type="Pfam" id="PF01494">
    <property type="entry name" value="FAD_binding_3"/>
    <property type="match status" value="1"/>
</dbReference>
<reference evidence="4 5" key="1">
    <citation type="submission" date="2015-08" db="EMBL/GenBank/DDBJ databases">
        <title>Complete genome sequence of Sulfurifustis variabilis.</title>
        <authorList>
            <person name="Miura A."/>
            <person name="Kojima H."/>
            <person name="Fukui M."/>
        </authorList>
    </citation>
    <scope>NUCLEOTIDE SEQUENCE [LARGE SCALE GENOMIC DNA]</scope>
    <source>
        <strain evidence="5">skN76</strain>
    </source>
</reference>
<dbReference type="SUPFAM" id="SSF51905">
    <property type="entry name" value="FAD/NAD(P)-binding domain"/>
    <property type="match status" value="1"/>
</dbReference>
<dbReference type="EMBL" id="AP014936">
    <property type="protein sequence ID" value="BAU49540.1"/>
    <property type="molecule type" value="Genomic_DNA"/>
</dbReference>
<evidence type="ECO:0000256" key="1">
    <source>
        <dbReference type="ARBA" id="ARBA00038079"/>
    </source>
</evidence>
<dbReference type="Proteomes" id="UP000218899">
    <property type="component" value="Chromosome"/>
</dbReference>
<sequence length="351" mass="37717">MTTNVDVLVVGLGPAGSAAAWAAARAGLSVLAIDRKQRIGEPVQCAEFVPRPLSTYTAEPGVLVQHIQGMNSVLPSGDLERSPFQGLMVDRAEFDRSLARRAEAAGARVSTRTRLAWLDGTTARLQVGKRTNSVDWRVLVAADGPHSQVARLLGLPALETVQTRQYTVPLTQACTETDIWLSDLYPGGYGWLFPRGDRANLGLGADRRLTAELRTPLDRLHAHLVACGRVGAECFFRTGGAIPVSGLRERVVAGPVLFAGDAAGLTHPISGAGIAAAVQSGEMAGDAAAAYLGGRASALADYESELREQYGPSLERALSRRAWLAQFWRKRAANDDAVQRRGWIAFKEYFE</sequence>
<evidence type="ECO:0000259" key="3">
    <source>
        <dbReference type="Pfam" id="PF01494"/>
    </source>
</evidence>
<dbReference type="PRINTS" id="PR00420">
    <property type="entry name" value="RNGMNOXGNASE"/>
</dbReference>
<keyword evidence="5" id="KW-1185">Reference proteome</keyword>
<dbReference type="InterPro" id="IPR002938">
    <property type="entry name" value="FAD-bd"/>
</dbReference>
<organism evidence="4 5">
    <name type="scientific">Sulfurifustis variabilis</name>
    <dbReference type="NCBI Taxonomy" id="1675686"/>
    <lineage>
        <taxon>Bacteria</taxon>
        <taxon>Pseudomonadati</taxon>
        <taxon>Pseudomonadota</taxon>
        <taxon>Gammaproteobacteria</taxon>
        <taxon>Acidiferrobacterales</taxon>
        <taxon>Acidiferrobacteraceae</taxon>
        <taxon>Sulfurifustis</taxon>
    </lineage>
</organism>
<name>A0A1B4V7N8_9GAMM</name>
<accession>A0A1B4V7N8</accession>
<gene>
    <name evidence="4" type="ORF">SVA_2992</name>
</gene>
<dbReference type="InterPro" id="IPR050407">
    <property type="entry name" value="Geranylgeranyl_reductase"/>
</dbReference>
<dbReference type="KEGG" id="sva:SVA_2992"/>
<dbReference type="GO" id="GO:0071949">
    <property type="term" value="F:FAD binding"/>
    <property type="evidence" value="ECO:0007669"/>
    <property type="project" value="InterPro"/>
</dbReference>
<dbReference type="Gene3D" id="3.50.50.60">
    <property type="entry name" value="FAD/NAD(P)-binding domain"/>
    <property type="match status" value="1"/>
</dbReference>
<dbReference type="RefSeq" id="WP_096461929.1">
    <property type="nucleotide sequence ID" value="NZ_AP014936.1"/>
</dbReference>
<dbReference type="AlphaFoldDB" id="A0A1B4V7N8"/>
<dbReference type="PANTHER" id="PTHR42685:SF18">
    <property type="entry name" value="DIGERANYLGERANYLGLYCEROPHOSPHOLIPID REDUCTASE"/>
    <property type="match status" value="1"/>
</dbReference>
<dbReference type="InterPro" id="IPR036188">
    <property type="entry name" value="FAD/NAD-bd_sf"/>
</dbReference>
<dbReference type="NCBIfam" id="TIGR02032">
    <property type="entry name" value="GG-red-SF"/>
    <property type="match status" value="1"/>
</dbReference>
<dbReference type="GO" id="GO:0016628">
    <property type="term" value="F:oxidoreductase activity, acting on the CH-CH group of donors, NAD or NADP as acceptor"/>
    <property type="evidence" value="ECO:0007669"/>
    <property type="project" value="InterPro"/>
</dbReference>
<dbReference type="InterPro" id="IPR011777">
    <property type="entry name" value="Geranylgeranyl_Rdtase_fam"/>
</dbReference>
<evidence type="ECO:0000256" key="2">
    <source>
        <dbReference type="ARBA" id="ARBA00040363"/>
    </source>
</evidence>
<protein>
    <recommendedName>
        <fullName evidence="2">Protein CbrA</fullName>
    </recommendedName>
</protein>
<proteinExistence type="inferred from homology"/>
<evidence type="ECO:0000313" key="4">
    <source>
        <dbReference type="EMBL" id="BAU49540.1"/>
    </source>
</evidence>
<comment type="similarity">
    <text evidence="1">Belongs to the CbrA family.</text>
</comment>
<feature type="domain" description="FAD-binding" evidence="3">
    <location>
        <begin position="79"/>
        <end position="162"/>
    </location>
</feature>
<evidence type="ECO:0000313" key="5">
    <source>
        <dbReference type="Proteomes" id="UP000218899"/>
    </source>
</evidence>
<dbReference type="Pfam" id="PF12831">
    <property type="entry name" value="FAD_oxidored"/>
    <property type="match status" value="1"/>
</dbReference>